<dbReference type="InterPro" id="IPR036424">
    <property type="entry name" value="UPP_synth-like_sf"/>
</dbReference>
<dbReference type="GO" id="GO:0008834">
    <property type="term" value="F:ditrans,polycis-undecaprenyl-diphosphate synthase [(2E,6E)-farnesyl-diphosphate specific] activity"/>
    <property type="evidence" value="ECO:0007669"/>
    <property type="project" value="TreeGrafter"/>
</dbReference>
<dbReference type="AlphaFoldDB" id="A0A6G7ZNF4"/>
<organism evidence="4 5">
    <name type="scientific">Sphingomonas sinipercae</name>
    <dbReference type="NCBI Taxonomy" id="2714944"/>
    <lineage>
        <taxon>Bacteria</taxon>
        <taxon>Pseudomonadati</taxon>
        <taxon>Pseudomonadota</taxon>
        <taxon>Alphaproteobacteria</taxon>
        <taxon>Sphingomonadales</taxon>
        <taxon>Sphingomonadaceae</taxon>
        <taxon>Sphingomonas</taxon>
    </lineage>
</organism>
<dbReference type="GO" id="GO:0000287">
    <property type="term" value="F:magnesium ion binding"/>
    <property type="evidence" value="ECO:0007669"/>
    <property type="project" value="UniProtKB-UniRule"/>
</dbReference>
<dbReference type="PANTHER" id="PTHR10291:SF0">
    <property type="entry name" value="DEHYDRODOLICHYL DIPHOSPHATE SYNTHASE 2"/>
    <property type="match status" value="1"/>
</dbReference>
<sequence>MTSQPAPSAVNAAESAGNGGASAVPRHVAIIMDGNGRWASQRGLPRVAGHRAGAEALRRTLQAAADAGVKVLTIYAFSSENWRRPDEEISDLKGLMRYYLERELKRLESEGVRLRLIGNYRAFGPDLAKQLEAAVARTASNSRLTLVIALNYGSRAELAAVASKLASKAVAGEIAPESIDEAAIEAELDTAELPQLDLLIRTSGEVRLSNFLLWQTAYAELLFTPVLWPDFDEAAFNDALGQFAARQRRFGGR</sequence>
<dbReference type="PANTHER" id="PTHR10291">
    <property type="entry name" value="DEHYDRODOLICHYL DIPHOSPHATE SYNTHASE FAMILY MEMBER"/>
    <property type="match status" value="1"/>
</dbReference>
<comment type="function">
    <text evidence="2">Catalyzes the condensation of isopentenyl diphosphate (IPP) with allylic pyrophosphates generating different type of terpenoids.</text>
</comment>
<dbReference type="Proteomes" id="UP000502502">
    <property type="component" value="Chromosome"/>
</dbReference>
<feature type="binding site" evidence="2">
    <location>
        <position position="82"/>
    </location>
    <ligand>
        <name>substrate</name>
    </ligand>
</feature>
<evidence type="ECO:0000256" key="3">
    <source>
        <dbReference type="SAM" id="MobiDB-lite"/>
    </source>
</evidence>
<dbReference type="EC" id="2.5.1.-" evidence="2"/>
<feature type="binding site" evidence="2">
    <location>
        <begin position="34"/>
        <end position="37"/>
    </location>
    <ligand>
        <name>substrate</name>
    </ligand>
</feature>
<proteinExistence type="inferred from homology"/>
<dbReference type="KEGG" id="ssin:G7078_06800"/>
<comment type="subunit">
    <text evidence="2">Homodimer.</text>
</comment>
<feature type="binding site" evidence="2">
    <location>
        <position position="46"/>
    </location>
    <ligand>
        <name>substrate</name>
    </ligand>
</feature>
<feature type="binding site" evidence="2">
    <location>
        <position position="50"/>
    </location>
    <ligand>
        <name>substrate</name>
    </ligand>
</feature>
<evidence type="ECO:0000313" key="4">
    <source>
        <dbReference type="EMBL" id="QIL02527.1"/>
    </source>
</evidence>
<dbReference type="InterPro" id="IPR001441">
    <property type="entry name" value="UPP_synth-like"/>
</dbReference>
<feature type="binding site" evidence="2">
    <location>
        <begin position="207"/>
        <end position="209"/>
    </location>
    <ligand>
        <name>substrate</name>
    </ligand>
</feature>
<dbReference type="Gene3D" id="3.40.1180.10">
    <property type="entry name" value="Decaprenyl diphosphate synthase-like"/>
    <property type="match status" value="1"/>
</dbReference>
<dbReference type="InterPro" id="IPR018520">
    <property type="entry name" value="UPP_synth-like_CS"/>
</dbReference>
<feature type="binding site" evidence="2">
    <location>
        <position position="220"/>
    </location>
    <ligand>
        <name>Mg(2+)</name>
        <dbReference type="ChEBI" id="CHEBI:18420"/>
    </ligand>
</feature>
<dbReference type="RefSeq" id="WP_166094343.1">
    <property type="nucleotide sequence ID" value="NZ_CP049871.1"/>
</dbReference>
<dbReference type="HAMAP" id="MF_01139">
    <property type="entry name" value="ISPT"/>
    <property type="match status" value="1"/>
</dbReference>
<dbReference type="PROSITE" id="PS01066">
    <property type="entry name" value="UPP_SYNTHASE"/>
    <property type="match status" value="1"/>
</dbReference>
<accession>A0A6G7ZNF4</accession>
<dbReference type="CDD" id="cd00475">
    <property type="entry name" value="Cis_IPPS"/>
    <property type="match status" value="1"/>
</dbReference>
<name>A0A6G7ZNF4_9SPHN</name>
<gene>
    <name evidence="4" type="primary">uppS</name>
    <name evidence="4" type="ORF">G7078_06800</name>
</gene>
<dbReference type="SUPFAM" id="SSF64005">
    <property type="entry name" value="Undecaprenyl diphosphate synthase"/>
    <property type="match status" value="1"/>
</dbReference>
<feature type="region of interest" description="Disordered" evidence="3">
    <location>
        <begin position="1"/>
        <end position="21"/>
    </location>
</feature>
<dbReference type="NCBIfam" id="TIGR00055">
    <property type="entry name" value="uppS"/>
    <property type="match status" value="1"/>
</dbReference>
<comment type="similarity">
    <text evidence="2">Belongs to the UPP synthase family.</text>
</comment>
<dbReference type="GO" id="GO:0005829">
    <property type="term" value="C:cytosol"/>
    <property type="evidence" value="ECO:0007669"/>
    <property type="project" value="TreeGrafter"/>
</dbReference>
<feature type="binding site" evidence="2">
    <location>
        <position position="33"/>
    </location>
    <ligand>
        <name>Mg(2+)</name>
        <dbReference type="ChEBI" id="CHEBI:18420"/>
    </ligand>
</feature>
<feature type="active site" description="Proton acceptor" evidence="2">
    <location>
        <position position="81"/>
    </location>
</feature>
<feature type="binding site" evidence="2">
    <location>
        <position position="201"/>
    </location>
    <ligand>
        <name>substrate</name>
    </ligand>
</feature>
<comment type="cofactor">
    <cofactor evidence="2">
        <name>Mg(2+)</name>
        <dbReference type="ChEBI" id="CHEBI:18420"/>
    </cofactor>
    <text evidence="2">Binds 2 magnesium ions per subunit.</text>
</comment>
<dbReference type="EMBL" id="CP049871">
    <property type="protein sequence ID" value="QIL02527.1"/>
    <property type="molecule type" value="Genomic_DNA"/>
</dbReference>
<evidence type="ECO:0000256" key="2">
    <source>
        <dbReference type="HAMAP-Rule" id="MF_01139"/>
    </source>
</evidence>
<evidence type="ECO:0000256" key="1">
    <source>
        <dbReference type="ARBA" id="ARBA00022679"/>
    </source>
</evidence>
<keyword evidence="1 2" id="KW-0808">Transferase</keyword>
<dbReference type="GO" id="GO:0016094">
    <property type="term" value="P:polyprenol biosynthetic process"/>
    <property type="evidence" value="ECO:0007669"/>
    <property type="project" value="TreeGrafter"/>
</dbReference>
<feature type="binding site" evidence="2">
    <location>
        <position position="38"/>
    </location>
    <ligand>
        <name>substrate</name>
    </ligand>
</feature>
<feature type="active site" evidence="2">
    <location>
        <position position="33"/>
    </location>
</feature>
<keyword evidence="2" id="KW-0460">Magnesium</keyword>
<evidence type="ECO:0000313" key="5">
    <source>
        <dbReference type="Proteomes" id="UP000502502"/>
    </source>
</evidence>
<reference evidence="4 5" key="1">
    <citation type="submission" date="2020-03" db="EMBL/GenBank/DDBJ databases">
        <title>Sphingomonas sp. nov., isolated from fish.</title>
        <authorList>
            <person name="Hyun D.-W."/>
            <person name="Bae J.-W."/>
        </authorList>
    </citation>
    <scope>NUCLEOTIDE SEQUENCE [LARGE SCALE GENOMIC DNA]</scope>
    <source>
        <strain evidence="4 5">HDW15C</strain>
    </source>
</reference>
<feature type="binding site" evidence="2">
    <location>
        <begin position="78"/>
        <end position="80"/>
    </location>
    <ligand>
        <name>substrate</name>
    </ligand>
</feature>
<feature type="binding site" evidence="2">
    <location>
        <position position="84"/>
    </location>
    <ligand>
        <name>substrate</name>
    </ligand>
</feature>
<dbReference type="FunFam" id="3.40.1180.10:FF:000001">
    <property type="entry name" value="(2E,6E)-farnesyl-diphosphate-specific ditrans,polycis-undecaprenyl-diphosphate synthase"/>
    <property type="match status" value="1"/>
</dbReference>
<keyword evidence="5" id="KW-1185">Reference proteome</keyword>
<protein>
    <recommendedName>
        <fullName evidence="2">Isoprenyl transferase</fullName>
        <ecNumber evidence="2">2.5.1.-</ecNumber>
    </recommendedName>
</protein>
<dbReference type="Pfam" id="PF01255">
    <property type="entry name" value="Prenyltransf"/>
    <property type="match status" value="1"/>
</dbReference>
<feature type="compositionally biased region" description="Low complexity" evidence="3">
    <location>
        <begin position="8"/>
        <end position="21"/>
    </location>
</feature>
<keyword evidence="2" id="KW-0479">Metal-binding</keyword>